<evidence type="ECO:0000256" key="4">
    <source>
        <dbReference type="ARBA" id="ARBA00022679"/>
    </source>
</evidence>
<evidence type="ECO:0000313" key="12">
    <source>
        <dbReference type="EMBL" id="RNL63605.1"/>
    </source>
</evidence>
<evidence type="ECO:0000256" key="2">
    <source>
        <dbReference type="ARBA" id="ARBA00012118"/>
    </source>
</evidence>
<feature type="binding site" evidence="9">
    <location>
        <position position="190"/>
    </location>
    <ligand>
        <name>substrate</name>
    </ligand>
</feature>
<dbReference type="EMBL" id="RBED01000002">
    <property type="protein sequence ID" value="RNL63605.1"/>
    <property type="molecule type" value="Genomic_DNA"/>
</dbReference>
<dbReference type="EC" id="2.7.1.21" evidence="2 10"/>
<dbReference type="SUPFAM" id="SSF52540">
    <property type="entry name" value="P-loop containing nucleoside triphosphate hydrolases"/>
    <property type="match status" value="1"/>
</dbReference>
<keyword evidence="7 10" id="KW-0067">ATP-binding</keyword>
<dbReference type="AlphaFoldDB" id="A0A3N0CJI5"/>
<protein>
    <recommendedName>
        <fullName evidence="2 10">Thymidine kinase</fullName>
        <ecNumber evidence="2 10">2.7.1.21</ecNumber>
    </recommendedName>
</protein>
<dbReference type="GO" id="GO:0004797">
    <property type="term" value="F:thymidine kinase activity"/>
    <property type="evidence" value="ECO:0007669"/>
    <property type="project" value="UniProtKB-EC"/>
</dbReference>
<evidence type="ECO:0000256" key="7">
    <source>
        <dbReference type="ARBA" id="ARBA00022840"/>
    </source>
</evidence>
<keyword evidence="13" id="KW-1185">Reference proteome</keyword>
<evidence type="ECO:0000256" key="1">
    <source>
        <dbReference type="ARBA" id="ARBA00007587"/>
    </source>
</evidence>
<dbReference type="GO" id="GO:0071897">
    <property type="term" value="P:DNA biosynthetic process"/>
    <property type="evidence" value="ECO:0007669"/>
    <property type="project" value="UniProtKB-KW"/>
</dbReference>
<accession>A0A3N0CJI5</accession>
<feature type="active site" description="Proton acceptor" evidence="8">
    <location>
        <position position="100"/>
    </location>
</feature>
<dbReference type="RefSeq" id="WP_123253610.1">
    <property type="nucleotide sequence ID" value="NZ_RBED01000002.1"/>
</dbReference>
<dbReference type="SUPFAM" id="SSF57716">
    <property type="entry name" value="Glucocorticoid receptor-like (DNA-binding domain)"/>
    <property type="match status" value="1"/>
</dbReference>
<dbReference type="OrthoDB" id="9781579at2"/>
<evidence type="ECO:0000256" key="10">
    <source>
        <dbReference type="RuleBase" id="RU000544"/>
    </source>
</evidence>
<comment type="catalytic activity">
    <reaction evidence="10">
        <text>thymidine + ATP = dTMP + ADP + H(+)</text>
        <dbReference type="Rhea" id="RHEA:19129"/>
        <dbReference type="ChEBI" id="CHEBI:15378"/>
        <dbReference type="ChEBI" id="CHEBI:17748"/>
        <dbReference type="ChEBI" id="CHEBI:30616"/>
        <dbReference type="ChEBI" id="CHEBI:63528"/>
        <dbReference type="ChEBI" id="CHEBI:456216"/>
        <dbReference type="EC" id="2.7.1.21"/>
    </reaction>
</comment>
<dbReference type="PANTHER" id="PTHR11441">
    <property type="entry name" value="THYMIDINE KINASE"/>
    <property type="match status" value="1"/>
</dbReference>
<name>A0A3N0CJI5_9MICC</name>
<proteinExistence type="inferred from homology"/>
<dbReference type="GO" id="GO:0005829">
    <property type="term" value="C:cytosol"/>
    <property type="evidence" value="ECO:0007669"/>
    <property type="project" value="TreeGrafter"/>
</dbReference>
<keyword evidence="4 10" id="KW-0808">Transferase</keyword>
<dbReference type="InterPro" id="IPR001267">
    <property type="entry name" value="Thymidine_kinase"/>
</dbReference>
<dbReference type="PIRSF" id="PIRSF035805">
    <property type="entry name" value="TK_cell"/>
    <property type="match status" value="1"/>
</dbReference>
<evidence type="ECO:0000313" key="13">
    <source>
        <dbReference type="Proteomes" id="UP000273807"/>
    </source>
</evidence>
<dbReference type="NCBIfam" id="NF003300">
    <property type="entry name" value="PRK04296.1-5"/>
    <property type="match status" value="1"/>
</dbReference>
<evidence type="ECO:0000256" key="8">
    <source>
        <dbReference type="PIRSR" id="PIRSR035805-1"/>
    </source>
</evidence>
<dbReference type="Gene3D" id="3.40.50.300">
    <property type="entry name" value="P-loop containing nucleotide triphosphate hydrolases"/>
    <property type="match status" value="1"/>
</dbReference>
<dbReference type="Pfam" id="PF00265">
    <property type="entry name" value="TK"/>
    <property type="match status" value="1"/>
</dbReference>
<sequence>MAKLYFRYGAMNSGKSTGLLQAAFNYEERGQRVLLAKPGVDTKGDSGIVSRLGMTRSVDFLIPAGSSARSIFAAHAAGDDPDALLQHVDTPPVACLMVDEAQFLEPAQVDDLFRIAVLDNVPVLAYGIRTDFRTRAFPGSLRLLEIAHTLEELKTICRCGRKAIFNTRRVGEAVVFDGDQVAIDGQDVWYESLCGSCYLEVSGGRLGS</sequence>
<evidence type="ECO:0000256" key="6">
    <source>
        <dbReference type="ARBA" id="ARBA00022777"/>
    </source>
</evidence>
<dbReference type="Proteomes" id="UP000273807">
    <property type="component" value="Unassembled WGS sequence"/>
</dbReference>
<dbReference type="InterPro" id="IPR027417">
    <property type="entry name" value="P-loop_NTPase"/>
</dbReference>
<evidence type="ECO:0000256" key="3">
    <source>
        <dbReference type="ARBA" id="ARBA00022634"/>
    </source>
</evidence>
<evidence type="ECO:0000256" key="5">
    <source>
        <dbReference type="ARBA" id="ARBA00022741"/>
    </source>
</evidence>
<dbReference type="GO" id="GO:0005524">
    <property type="term" value="F:ATP binding"/>
    <property type="evidence" value="ECO:0007669"/>
    <property type="project" value="UniProtKB-KW"/>
</dbReference>
<reference evidence="12 13" key="1">
    <citation type="submission" date="2018-10" db="EMBL/GenBank/DDBJ databases">
        <title>Genome sequencing of Arthrobacter oryzae TNB02.</title>
        <authorList>
            <person name="Cho Y.-J."/>
            <person name="Cho A."/>
            <person name="Kim O.-S."/>
        </authorList>
    </citation>
    <scope>NUCLEOTIDE SEQUENCE [LARGE SCALE GENOMIC DNA]</scope>
    <source>
        <strain evidence="12 13">TNB02</strain>
    </source>
</reference>
<dbReference type="GO" id="GO:0046104">
    <property type="term" value="P:thymidine metabolic process"/>
    <property type="evidence" value="ECO:0007669"/>
    <property type="project" value="TreeGrafter"/>
</dbReference>
<comment type="similarity">
    <text evidence="1 11">Belongs to the thymidine kinase family.</text>
</comment>
<gene>
    <name evidence="12" type="ORF">D7003_00695</name>
</gene>
<keyword evidence="5 10" id="KW-0547">Nucleotide-binding</keyword>
<dbReference type="PANTHER" id="PTHR11441:SF0">
    <property type="entry name" value="THYMIDINE KINASE, CYTOSOLIC"/>
    <property type="match status" value="1"/>
</dbReference>
<organism evidence="12 13">
    <name type="scientific">Arthrobacter oryzae</name>
    <dbReference type="NCBI Taxonomy" id="409290"/>
    <lineage>
        <taxon>Bacteria</taxon>
        <taxon>Bacillati</taxon>
        <taxon>Actinomycetota</taxon>
        <taxon>Actinomycetes</taxon>
        <taxon>Micrococcales</taxon>
        <taxon>Micrococcaceae</taxon>
        <taxon>Arthrobacter</taxon>
    </lineage>
</organism>
<evidence type="ECO:0000256" key="9">
    <source>
        <dbReference type="PIRSR" id="PIRSR035805-2"/>
    </source>
</evidence>
<keyword evidence="3 10" id="KW-0237">DNA synthesis</keyword>
<evidence type="ECO:0000256" key="11">
    <source>
        <dbReference type="RuleBase" id="RU004165"/>
    </source>
</evidence>
<comment type="caution">
    <text evidence="12">The sequence shown here is derived from an EMBL/GenBank/DDBJ whole genome shotgun (WGS) entry which is preliminary data.</text>
</comment>
<keyword evidence="6 10" id="KW-0418">Kinase</keyword>